<evidence type="ECO:0000256" key="1">
    <source>
        <dbReference type="SAM" id="MobiDB-lite"/>
    </source>
</evidence>
<proteinExistence type="predicted"/>
<feature type="region of interest" description="Disordered" evidence="1">
    <location>
        <begin position="56"/>
        <end position="76"/>
    </location>
</feature>
<comment type="caution">
    <text evidence="2">The sequence shown here is derived from an EMBL/GenBank/DDBJ whole genome shotgun (WGS) entry which is preliminary data.</text>
</comment>
<gene>
    <name evidence="2" type="ORF">AAFF_G00330050</name>
</gene>
<keyword evidence="3" id="KW-1185">Reference proteome</keyword>
<sequence length="76" mass="8252">MKPTEEKRRRSGSPLGEAALQVNPPQSPVRQSQVLCFLQAITCLASFQGDSATCRFSRSHERGRGGDLPAAPGWRA</sequence>
<dbReference type="EMBL" id="JAINUG010000050">
    <property type="protein sequence ID" value="KAJ8405084.1"/>
    <property type="molecule type" value="Genomic_DNA"/>
</dbReference>
<accession>A0AAD7SLW3</accession>
<evidence type="ECO:0000313" key="3">
    <source>
        <dbReference type="Proteomes" id="UP001221898"/>
    </source>
</evidence>
<reference evidence="2" key="1">
    <citation type="journal article" date="2023" name="Science">
        <title>Genome structures resolve the early diversification of teleost fishes.</title>
        <authorList>
            <person name="Parey E."/>
            <person name="Louis A."/>
            <person name="Montfort J."/>
            <person name="Bouchez O."/>
            <person name="Roques C."/>
            <person name="Iampietro C."/>
            <person name="Lluch J."/>
            <person name="Castinel A."/>
            <person name="Donnadieu C."/>
            <person name="Desvignes T."/>
            <person name="Floi Bucao C."/>
            <person name="Jouanno E."/>
            <person name="Wen M."/>
            <person name="Mejri S."/>
            <person name="Dirks R."/>
            <person name="Jansen H."/>
            <person name="Henkel C."/>
            <person name="Chen W.J."/>
            <person name="Zahm M."/>
            <person name="Cabau C."/>
            <person name="Klopp C."/>
            <person name="Thompson A.W."/>
            <person name="Robinson-Rechavi M."/>
            <person name="Braasch I."/>
            <person name="Lecointre G."/>
            <person name="Bobe J."/>
            <person name="Postlethwait J.H."/>
            <person name="Berthelot C."/>
            <person name="Roest Crollius H."/>
            <person name="Guiguen Y."/>
        </authorList>
    </citation>
    <scope>NUCLEOTIDE SEQUENCE</scope>
    <source>
        <strain evidence="2">NC1722</strain>
    </source>
</reference>
<feature type="region of interest" description="Disordered" evidence="1">
    <location>
        <begin position="1"/>
        <end position="26"/>
    </location>
</feature>
<name>A0AAD7SLW3_9TELE</name>
<protein>
    <submittedName>
        <fullName evidence="2">Uncharacterized protein</fullName>
    </submittedName>
</protein>
<dbReference type="Proteomes" id="UP001221898">
    <property type="component" value="Unassembled WGS sequence"/>
</dbReference>
<evidence type="ECO:0000313" key="2">
    <source>
        <dbReference type="EMBL" id="KAJ8405084.1"/>
    </source>
</evidence>
<organism evidence="2 3">
    <name type="scientific">Aldrovandia affinis</name>
    <dbReference type="NCBI Taxonomy" id="143900"/>
    <lineage>
        <taxon>Eukaryota</taxon>
        <taxon>Metazoa</taxon>
        <taxon>Chordata</taxon>
        <taxon>Craniata</taxon>
        <taxon>Vertebrata</taxon>
        <taxon>Euteleostomi</taxon>
        <taxon>Actinopterygii</taxon>
        <taxon>Neopterygii</taxon>
        <taxon>Teleostei</taxon>
        <taxon>Notacanthiformes</taxon>
        <taxon>Halosauridae</taxon>
        <taxon>Aldrovandia</taxon>
    </lineage>
</organism>
<dbReference type="AlphaFoldDB" id="A0AAD7SLW3"/>